<organism evidence="2 3">
    <name type="scientific">Acinetobacter albensis</name>
    <dbReference type="NCBI Taxonomy" id="1673609"/>
    <lineage>
        <taxon>Bacteria</taxon>
        <taxon>Pseudomonadati</taxon>
        <taxon>Pseudomonadota</taxon>
        <taxon>Gammaproteobacteria</taxon>
        <taxon>Moraxellales</taxon>
        <taxon>Moraxellaceae</taxon>
        <taxon>Acinetobacter</taxon>
    </lineage>
</organism>
<dbReference type="EMBL" id="FMBK01000018">
    <property type="protein sequence ID" value="SCC73274.1"/>
    <property type="molecule type" value="Genomic_DNA"/>
</dbReference>
<evidence type="ECO:0008006" key="4">
    <source>
        <dbReference type="Google" id="ProtNLM"/>
    </source>
</evidence>
<evidence type="ECO:0000313" key="2">
    <source>
        <dbReference type="EMBL" id="SCC73274.1"/>
    </source>
</evidence>
<reference evidence="2 3" key="1">
    <citation type="submission" date="2016-08" db="EMBL/GenBank/DDBJ databases">
        <authorList>
            <person name="Seilhamer J.J."/>
        </authorList>
    </citation>
    <scope>NUCLEOTIDE SEQUENCE [LARGE SCALE GENOMIC DNA]</scope>
    <source>
        <strain evidence="2 3">ANC 4874</strain>
    </source>
</reference>
<dbReference type="Proteomes" id="UP000243661">
    <property type="component" value="Unassembled WGS sequence"/>
</dbReference>
<proteinExistence type="predicted"/>
<accession>A0A1C4GYR0</accession>
<name>A0A1C4GYR0_9GAMM</name>
<sequence>MKIKYIALLLLITLTCSSCKLLKTHVVKLTSSAEIQNDAVLLKTTKGYVYLTTKKMTEPQKQILSSLLPFQCLEIKTPEQFDMQNRKVYFDDFKIKSLPTSHPDCRKVKVTTRISIN</sequence>
<gene>
    <name evidence="2" type="ORF">GA0116959_11818</name>
</gene>
<protein>
    <recommendedName>
        <fullName evidence="4">Lipoprotein</fullName>
    </recommendedName>
</protein>
<dbReference type="AlphaFoldDB" id="A0A1C4GYR0"/>
<dbReference type="OrthoDB" id="6692293at2"/>
<feature type="signal peptide" evidence="1">
    <location>
        <begin position="1"/>
        <end position="20"/>
    </location>
</feature>
<feature type="chain" id="PRO_5008692890" description="Lipoprotein" evidence="1">
    <location>
        <begin position="21"/>
        <end position="117"/>
    </location>
</feature>
<keyword evidence="1" id="KW-0732">Signal</keyword>
<evidence type="ECO:0000313" key="3">
    <source>
        <dbReference type="Proteomes" id="UP000243661"/>
    </source>
</evidence>
<evidence type="ECO:0000256" key="1">
    <source>
        <dbReference type="SAM" id="SignalP"/>
    </source>
</evidence>